<dbReference type="InterPro" id="IPR040079">
    <property type="entry name" value="Glutathione_S-Trfase"/>
</dbReference>
<dbReference type="PANTHER" id="PTHR43968:SF6">
    <property type="entry name" value="GLUTATHIONE S-TRANSFERASE OMEGA"/>
    <property type="match status" value="1"/>
</dbReference>
<dbReference type="SUPFAM" id="SSF47616">
    <property type="entry name" value="GST C-terminal domain-like"/>
    <property type="match status" value="1"/>
</dbReference>
<dbReference type="Proteomes" id="UP001204851">
    <property type="component" value="Unassembled WGS sequence"/>
</dbReference>
<dbReference type="InterPro" id="IPR004046">
    <property type="entry name" value="GST_C"/>
</dbReference>
<dbReference type="CDD" id="cd00570">
    <property type="entry name" value="GST_N_family"/>
    <property type="match status" value="1"/>
</dbReference>
<organism evidence="3 4">
    <name type="scientific">Ideonella oryzae</name>
    <dbReference type="NCBI Taxonomy" id="2937441"/>
    <lineage>
        <taxon>Bacteria</taxon>
        <taxon>Pseudomonadati</taxon>
        <taxon>Pseudomonadota</taxon>
        <taxon>Betaproteobacteria</taxon>
        <taxon>Burkholderiales</taxon>
        <taxon>Sphaerotilaceae</taxon>
        <taxon>Ideonella</taxon>
    </lineage>
</organism>
<dbReference type="Pfam" id="PF00043">
    <property type="entry name" value="GST_C"/>
    <property type="match status" value="1"/>
</dbReference>
<evidence type="ECO:0000313" key="3">
    <source>
        <dbReference type="EMBL" id="MCO5975190.1"/>
    </source>
</evidence>
<dbReference type="InterPro" id="IPR036249">
    <property type="entry name" value="Thioredoxin-like_sf"/>
</dbReference>
<dbReference type="PANTHER" id="PTHR43968">
    <property type="match status" value="1"/>
</dbReference>
<evidence type="ECO:0000313" key="4">
    <source>
        <dbReference type="Proteomes" id="UP001204851"/>
    </source>
</evidence>
<comment type="caution">
    <text evidence="3">The sequence shown here is derived from an EMBL/GenBank/DDBJ whole genome shotgun (WGS) entry which is preliminary data.</text>
</comment>
<evidence type="ECO:0000259" key="2">
    <source>
        <dbReference type="PROSITE" id="PS50405"/>
    </source>
</evidence>
<dbReference type="InterPro" id="IPR010987">
    <property type="entry name" value="Glutathione-S-Trfase_C-like"/>
</dbReference>
<accession>A0ABT1BG26</accession>
<dbReference type="InterPro" id="IPR050983">
    <property type="entry name" value="GST_Omega/HSP26"/>
</dbReference>
<evidence type="ECO:0000259" key="1">
    <source>
        <dbReference type="PROSITE" id="PS50404"/>
    </source>
</evidence>
<feature type="domain" description="GST N-terminal" evidence="1">
    <location>
        <begin position="2"/>
        <end position="80"/>
    </location>
</feature>
<dbReference type="RefSeq" id="WP_252767644.1">
    <property type="nucleotide sequence ID" value="NZ_JAMXMC010000001.1"/>
</dbReference>
<gene>
    <name evidence="3" type="ORF">M0L44_00445</name>
</gene>
<dbReference type="Pfam" id="PF13409">
    <property type="entry name" value="GST_N_2"/>
    <property type="match status" value="1"/>
</dbReference>
<dbReference type="PROSITE" id="PS50404">
    <property type="entry name" value="GST_NTER"/>
    <property type="match status" value="1"/>
</dbReference>
<dbReference type="InterPro" id="IPR036282">
    <property type="entry name" value="Glutathione-S-Trfase_C_sf"/>
</dbReference>
<reference evidence="3 4" key="1">
    <citation type="submission" date="2022-06" db="EMBL/GenBank/DDBJ databases">
        <title>Ideonella sp. NS12-5 Genome sequencing and assembly.</title>
        <authorList>
            <person name="Jung Y."/>
        </authorList>
    </citation>
    <scope>NUCLEOTIDE SEQUENCE [LARGE SCALE GENOMIC DNA]</scope>
    <source>
        <strain evidence="3 4">NS12-5</strain>
    </source>
</reference>
<sequence>MHDLELISNTLCPYTQRVAIQLAEKGLEARRTYIDLAAKPDWFMQLSPQGKVPVLRVGDTAVFETSVICEYIEETAADRTPLWPTQALDRARHRAWAEFASAVIADVFGFYMAPDAASFERKRAELAARFARLEGPLTTGAGPYFGGARFGLVDAAFAPVFRLLDSFDRLGDFGLLQGLPATAAYRQQLAQRPSVRAAVVPDYGQVFLRYLAGRGSHMAGLAATALENSAQA</sequence>
<name>A0ABT1BG26_9BURK</name>
<dbReference type="InterPro" id="IPR004045">
    <property type="entry name" value="Glutathione_S-Trfase_N"/>
</dbReference>
<dbReference type="Gene3D" id="3.40.30.10">
    <property type="entry name" value="Glutaredoxin"/>
    <property type="match status" value="1"/>
</dbReference>
<keyword evidence="4" id="KW-1185">Reference proteome</keyword>
<protein>
    <submittedName>
        <fullName evidence="3">Glutathione S-transferase family protein</fullName>
    </submittedName>
</protein>
<dbReference type="SFLD" id="SFLDS00019">
    <property type="entry name" value="Glutathione_Transferase_(cytos"/>
    <property type="match status" value="1"/>
</dbReference>
<dbReference type="Gene3D" id="1.20.1050.10">
    <property type="match status" value="1"/>
</dbReference>
<dbReference type="EMBL" id="JAMXMC010000001">
    <property type="protein sequence ID" value="MCO5975190.1"/>
    <property type="molecule type" value="Genomic_DNA"/>
</dbReference>
<feature type="domain" description="GST C-terminal" evidence="2">
    <location>
        <begin position="86"/>
        <end position="210"/>
    </location>
</feature>
<proteinExistence type="predicted"/>
<dbReference type="PROSITE" id="PS50405">
    <property type="entry name" value="GST_CTER"/>
    <property type="match status" value="1"/>
</dbReference>
<dbReference type="SUPFAM" id="SSF52833">
    <property type="entry name" value="Thioredoxin-like"/>
    <property type="match status" value="1"/>
</dbReference>
<dbReference type="SFLD" id="SFLDG00358">
    <property type="entry name" value="Main_(cytGST)"/>
    <property type="match status" value="1"/>
</dbReference>